<dbReference type="HAMAP" id="MF_00237">
    <property type="entry name" value="TatB"/>
    <property type="match status" value="1"/>
</dbReference>
<keyword evidence="6 9" id="KW-1133">Transmembrane helix</keyword>
<dbReference type="Pfam" id="PF02416">
    <property type="entry name" value="TatA_B_E"/>
    <property type="match status" value="1"/>
</dbReference>
<accession>A0A917V8B7</accession>
<evidence type="ECO:0000313" key="11">
    <source>
        <dbReference type="EMBL" id="GGK49792.1"/>
    </source>
</evidence>
<dbReference type="Proteomes" id="UP000600449">
    <property type="component" value="Unassembled WGS sequence"/>
</dbReference>
<evidence type="ECO:0000256" key="3">
    <source>
        <dbReference type="ARBA" id="ARBA00022475"/>
    </source>
</evidence>
<comment type="function">
    <text evidence="9">Part of the twin-arginine translocation (Tat) system that transports large folded proteins containing a characteristic twin-arginine motif in their signal peptide across membranes. Together with TatC, TatB is part of a receptor directly interacting with Tat signal peptides. TatB may form an oligomeric binding site that transiently accommodates folded Tat precursor proteins before their translocation.</text>
</comment>
<keyword evidence="8 9" id="KW-0472">Membrane</keyword>
<evidence type="ECO:0000256" key="1">
    <source>
        <dbReference type="ARBA" id="ARBA00004167"/>
    </source>
</evidence>
<feature type="compositionally biased region" description="Basic and acidic residues" evidence="10">
    <location>
        <begin position="174"/>
        <end position="184"/>
    </location>
</feature>
<gene>
    <name evidence="9" type="primary">tatB</name>
    <name evidence="11" type="ORF">GCM10011322_40990</name>
</gene>
<protein>
    <recommendedName>
        <fullName evidence="9">Sec-independent protein translocase protein TatB</fullName>
    </recommendedName>
</protein>
<evidence type="ECO:0000256" key="8">
    <source>
        <dbReference type="ARBA" id="ARBA00023136"/>
    </source>
</evidence>
<evidence type="ECO:0000256" key="10">
    <source>
        <dbReference type="SAM" id="MobiDB-lite"/>
    </source>
</evidence>
<reference evidence="11 12" key="1">
    <citation type="journal article" date="2014" name="Int. J. Syst. Evol. Microbiol.">
        <title>Complete genome sequence of Corynebacterium casei LMG S-19264T (=DSM 44701T), isolated from a smear-ripened cheese.</title>
        <authorList>
            <consortium name="US DOE Joint Genome Institute (JGI-PGF)"/>
            <person name="Walter F."/>
            <person name="Albersmeier A."/>
            <person name="Kalinowski J."/>
            <person name="Ruckert C."/>
        </authorList>
    </citation>
    <scope>NUCLEOTIDE SEQUENCE [LARGE SCALE GENOMIC DNA]</scope>
    <source>
        <strain evidence="11 12">CGMCC 1.9161</strain>
    </source>
</reference>
<proteinExistence type="inferred from homology"/>
<feature type="compositionally biased region" description="Low complexity" evidence="10">
    <location>
        <begin position="92"/>
        <end position="156"/>
    </location>
</feature>
<keyword evidence="12" id="KW-1185">Reference proteome</keyword>
<keyword evidence="7 9" id="KW-0811">Translocation</keyword>
<dbReference type="Gene3D" id="1.20.5.3310">
    <property type="match status" value="1"/>
</dbReference>
<evidence type="ECO:0000256" key="9">
    <source>
        <dbReference type="HAMAP-Rule" id="MF_00237"/>
    </source>
</evidence>
<dbReference type="GO" id="GO:0033281">
    <property type="term" value="C:TAT protein transport complex"/>
    <property type="evidence" value="ECO:0007669"/>
    <property type="project" value="UniProtKB-UniRule"/>
</dbReference>
<evidence type="ECO:0000256" key="2">
    <source>
        <dbReference type="ARBA" id="ARBA00022448"/>
    </source>
</evidence>
<evidence type="ECO:0000256" key="6">
    <source>
        <dbReference type="ARBA" id="ARBA00022989"/>
    </source>
</evidence>
<keyword evidence="5 9" id="KW-0653">Protein transport</keyword>
<dbReference type="RefSeq" id="WP_188915128.1">
    <property type="nucleotide sequence ID" value="NZ_BMMF01000014.1"/>
</dbReference>
<evidence type="ECO:0000256" key="4">
    <source>
        <dbReference type="ARBA" id="ARBA00022692"/>
    </source>
</evidence>
<evidence type="ECO:0000313" key="12">
    <source>
        <dbReference type="Proteomes" id="UP000600449"/>
    </source>
</evidence>
<feature type="compositionally biased region" description="Basic and acidic residues" evidence="10">
    <location>
        <begin position="82"/>
        <end position="91"/>
    </location>
</feature>
<feature type="compositionally biased region" description="Pro residues" evidence="10">
    <location>
        <begin position="157"/>
        <end position="171"/>
    </location>
</feature>
<feature type="region of interest" description="Disordered" evidence="10">
    <location>
        <begin position="77"/>
        <end position="184"/>
    </location>
</feature>
<keyword evidence="2 9" id="KW-0813">Transport</keyword>
<keyword evidence="3 9" id="KW-1003">Cell membrane</keyword>
<name>A0A917V8B7_9HYPH</name>
<comment type="subcellular location">
    <subcellularLocation>
        <location evidence="9">Cell membrane</location>
        <topology evidence="9">Single-pass membrane protein</topology>
    </subcellularLocation>
    <subcellularLocation>
        <location evidence="1">Membrane</location>
        <topology evidence="1">Single-pass membrane protein</topology>
    </subcellularLocation>
</comment>
<comment type="caution">
    <text evidence="11">The sequence shown here is derived from an EMBL/GenBank/DDBJ whole genome shotgun (WGS) entry which is preliminary data.</text>
</comment>
<dbReference type="PRINTS" id="PR01506">
    <property type="entry name" value="TATBPROTEIN"/>
</dbReference>
<dbReference type="AlphaFoldDB" id="A0A917V8B7"/>
<keyword evidence="4 9" id="KW-0812">Transmembrane</keyword>
<comment type="similarity">
    <text evidence="9">Belongs to the TatB family.</text>
</comment>
<dbReference type="GO" id="GO:0043953">
    <property type="term" value="P:protein transport by the Tat complex"/>
    <property type="evidence" value="ECO:0007669"/>
    <property type="project" value="UniProtKB-UniRule"/>
</dbReference>
<dbReference type="GO" id="GO:0008320">
    <property type="term" value="F:protein transmembrane transporter activity"/>
    <property type="evidence" value="ECO:0007669"/>
    <property type="project" value="UniProtKB-UniRule"/>
</dbReference>
<dbReference type="InterPro" id="IPR018448">
    <property type="entry name" value="TatB"/>
</dbReference>
<evidence type="ECO:0000256" key="5">
    <source>
        <dbReference type="ARBA" id="ARBA00022927"/>
    </source>
</evidence>
<dbReference type="PANTHER" id="PTHR33162">
    <property type="entry name" value="SEC-INDEPENDENT PROTEIN TRANSLOCASE PROTEIN TATA, CHLOROPLASTIC"/>
    <property type="match status" value="1"/>
</dbReference>
<evidence type="ECO:0000256" key="7">
    <source>
        <dbReference type="ARBA" id="ARBA00023010"/>
    </source>
</evidence>
<dbReference type="PANTHER" id="PTHR33162:SF1">
    <property type="entry name" value="SEC-INDEPENDENT PROTEIN TRANSLOCASE PROTEIN TATA, CHLOROPLASTIC"/>
    <property type="match status" value="1"/>
</dbReference>
<sequence>MFDLSWGEMMLVGAVALIVIGPKDLPGTLRAVGQMVGKVRRMASEFQGQFNQAMREAELDQVRKDVEGISRAAKAGYNPAKAARDELKRAIDGSPGAKAASGDAGAASAGTSGPSLEKKTPAAAPSLEKAASPAASAGDDPGAVAASPPASAATPVEPAPAPAAAPAPIPAEPVRADEREEVKP</sequence>
<dbReference type="EMBL" id="BMMF01000014">
    <property type="protein sequence ID" value="GGK49792.1"/>
    <property type="molecule type" value="Genomic_DNA"/>
</dbReference>
<organism evidence="11 12">
    <name type="scientific">Salinarimonas ramus</name>
    <dbReference type="NCBI Taxonomy" id="690164"/>
    <lineage>
        <taxon>Bacteria</taxon>
        <taxon>Pseudomonadati</taxon>
        <taxon>Pseudomonadota</taxon>
        <taxon>Alphaproteobacteria</taxon>
        <taxon>Hyphomicrobiales</taxon>
        <taxon>Salinarimonadaceae</taxon>
        <taxon>Salinarimonas</taxon>
    </lineage>
</organism>
<dbReference type="NCBIfam" id="TIGR01410">
    <property type="entry name" value="tatB"/>
    <property type="match status" value="1"/>
</dbReference>
<dbReference type="InterPro" id="IPR003369">
    <property type="entry name" value="TatA/B/E"/>
</dbReference>
<comment type="subunit">
    <text evidence="9">The Tat system comprises two distinct complexes: a TatABC complex, containing multiple copies of TatA, TatB and TatC subunits, and a separate TatA complex, containing only TatA subunits. Substrates initially bind to the TatABC complex, which probably triggers association of the separate TatA complex to form the active translocon.</text>
</comment>